<evidence type="ECO:0000256" key="1">
    <source>
        <dbReference type="SAM" id="MobiDB-lite"/>
    </source>
</evidence>
<dbReference type="EMBL" id="BSDZ01000003">
    <property type="protein sequence ID" value="GLI58926.1"/>
    <property type="molecule type" value="Genomic_DNA"/>
</dbReference>
<dbReference type="Proteomes" id="UP001165090">
    <property type="component" value="Unassembled WGS sequence"/>
</dbReference>
<reference evidence="2 3" key="1">
    <citation type="journal article" date="2023" name="IScience">
        <title>Expanded male sex-determining region conserved during the evolution of homothallism in the green alga Volvox.</title>
        <authorList>
            <person name="Yamamoto K."/>
            <person name="Matsuzaki R."/>
            <person name="Mahakham W."/>
            <person name="Heman W."/>
            <person name="Sekimoto H."/>
            <person name="Kawachi M."/>
            <person name="Minakuchi Y."/>
            <person name="Toyoda A."/>
            <person name="Nozaki H."/>
        </authorList>
    </citation>
    <scope>NUCLEOTIDE SEQUENCE [LARGE SCALE GENOMIC DNA]</scope>
    <source>
        <strain evidence="2 3">NIES-4468</strain>
    </source>
</reference>
<evidence type="ECO:0000313" key="3">
    <source>
        <dbReference type="Proteomes" id="UP001165090"/>
    </source>
</evidence>
<feature type="compositionally biased region" description="Basic and acidic residues" evidence="1">
    <location>
        <begin position="625"/>
        <end position="654"/>
    </location>
</feature>
<accession>A0ABQ5RP94</accession>
<keyword evidence="3" id="KW-1185">Reference proteome</keyword>
<comment type="caution">
    <text evidence="2">The sequence shown here is derived from an EMBL/GenBank/DDBJ whole genome shotgun (WGS) entry which is preliminary data.</text>
</comment>
<feature type="compositionally biased region" description="Low complexity" evidence="1">
    <location>
        <begin position="496"/>
        <end position="507"/>
    </location>
</feature>
<evidence type="ECO:0000313" key="2">
    <source>
        <dbReference type="EMBL" id="GLI58926.1"/>
    </source>
</evidence>
<sequence length="891" mass="95693">MHLQDPICPTSSKQHLGSHSQAQFSDNVNMLAILKTGPDATSELTHRRLMIGCLKWVWPFLLQIPMPENPERRPLGSKELEEAVTQLSSWTTPRLESFFCQMAARAAVHDALGLSMLRGLPAVKELRNAALERRPVDPVKVMEERHEAARMLGQRIQTSPWYDRAYRIHFPPVAQLREQRHRAAAAPVGQERVMGRDGLGRENEDSLLDRHALDEVAMRSDLMTAEAASRVAIIHGLAVSREGRLSCPVQSGALFAGLLPQDWPWGTIEATGVAAPLQPDGTLSISSYGAMMRAIVDQPSVKSLNDKLDAESVFAACANGQLQPWVRHVVMDHAEYIELLPPHLVEIAAARGHSGELGMGGEGGNDRASCGAPAAAVSTSACSSPPQKAGLLAFHPILWFRFTGALEYNQCRRLPHRAVKVLGDITQLIQDAADVLTHAADEVLGALRMEVTAWAGALLGVRDASELPSPAGLWDAGAALAPDTAGTIAGTSAAGVGRELGSSSSSSVPVPETRMSTPLLSGPPPQPESLKHALQQAIRLADALTTFGTSADVMTREVYELAGISLIDFEVQDLLDQGKAMYASLVSVTRQLASPEELSRAVRMQEVPALGPAQCSEREEDLEEKAERLEQQEEGHREGEKEAKDKMVDHRNEGSDAAVSSRQRSDSHQCRVGMASVVATGIGSDRLECTSLWKALECDALGPAGRQARHALADALRRKVAAVEATVALVQSSRPKTVERRNEELLRRLPVAVAASFTQPPAAVTAAISPSPHIDGISDSGSGGGVVLEPPAPAGWAAERLFDPELQHDVDSGLVLLPEADEDGHRVVHMAAKLMFPVAANAVVFKAIRPENLMAMVGWDDEGEPNVDVQYVALQGRAVHFPPGVQAVPGL</sequence>
<feature type="region of interest" description="Disordered" evidence="1">
    <location>
        <begin position="609"/>
        <end position="669"/>
    </location>
</feature>
<gene>
    <name evidence="2" type="ORF">VaNZ11_000711</name>
</gene>
<proteinExistence type="predicted"/>
<name>A0ABQ5RP94_9CHLO</name>
<feature type="region of interest" description="Disordered" evidence="1">
    <location>
        <begin position="496"/>
        <end position="528"/>
    </location>
</feature>
<organism evidence="2 3">
    <name type="scientific">Volvox africanus</name>
    <dbReference type="NCBI Taxonomy" id="51714"/>
    <lineage>
        <taxon>Eukaryota</taxon>
        <taxon>Viridiplantae</taxon>
        <taxon>Chlorophyta</taxon>
        <taxon>core chlorophytes</taxon>
        <taxon>Chlorophyceae</taxon>
        <taxon>CS clade</taxon>
        <taxon>Chlamydomonadales</taxon>
        <taxon>Volvocaceae</taxon>
        <taxon>Volvox</taxon>
    </lineage>
</organism>
<protein>
    <submittedName>
        <fullName evidence="2">Uncharacterized protein</fullName>
    </submittedName>
</protein>